<dbReference type="PANTHER" id="PTHR30345:SF0">
    <property type="entry name" value="DNA DAMAGE-REPAIR_TOLERATION PROTEIN DRT102"/>
    <property type="match status" value="1"/>
</dbReference>
<organism evidence="4 5">
    <name type="scientific">Candidatus Ghiorseimicrobium undicola</name>
    <dbReference type="NCBI Taxonomy" id="1974746"/>
    <lineage>
        <taxon>Bacteria</taxon>
        <taxon>Pseudomonadati</taxon>
        <taxon>Candidatus Omnitrophota</taxon>
        <taxon>Candidatus Ghiorseimicrobium</taxon>
    </lineage>
</organism>
<feature type="active site" description="Proton donor" evidence="3">
    <location>
        <position position="98"/>
    </location>
</feature>
<dbReference type="EMBL" id="PCWA01000015">
    <property type="protein sequence ID" value="PIQ89843.1"/>
    <property type="molecule type" value="Genomic_DNA"/>
</dbReference>
<dbReference type="Gene3D" id="3.40.1400.10">
    <property type="entry name" value="Sugar-phosphate isomerase, RpiB/LacA/LacB"/>
    <property type="match status" value="1"/>
</dbReference>
<dbReference type="SUPFAM" id="SSF89623">
    <property type="entry name" value="Ribose/Galactose isomerase RpiB/AlsB"/>
    <property type="match status" value="1"/>
</dbReference>
<gene>
    <name evidence="4" type="primary">rpiB</name>
    <name evidence="4" type="ORF">COV72_01060</name>
</gene>
<dbReference type="GO" id="GO:0004751">
    <property type="term" value="F:ribose-5-phosphate isomerase activity"/>
    <property type="evidence" value="ECO:0007669"/>
    <property type="project" value="TreeGrafter"/>
</dbReference>
<dbReference type="InterPro" id="IPR003500">
    <property type="entry name" value="RpiB_LacA_LacB"/>
</dbReference>
<dbReference type="GO" id="GO:0019316">
    <property type="term" value="P:D-allose catabolic process"/>
    <property type="evidence" value="ECO:0007669"/>
    <property type="project" value="TreeGrafter"/>
</dbReference>
<feature type="active site" description="Proton acceptor" evidence="3">
    <location>
        <position position="65"/>
    </location>
</feature>
<evidence type="ECO:0000256" key="2">
    <source>
        <dbReference type="ARBA" id="ARBA00023235"/>
    </source>
</evidence>
<dbReference type="GO" id="GO:0009052">
    <property type="term" value="P:pentose-phosphate shunt, non-oxidative branch"/>
    <property type="evidence" value="ECO:0007669"/>
    <property type="project" value="TreeGrafter"/>
</dbReference>
<sequence length="147" mass="16648">MPVGIACDHGGFLLKQKIKIILEAGRYKYIDYGTSTGESCDYPKFGIKLIMAILNKKINRGLLICRSGIGFSILANRFKGIRAALCYNAKAAKRSRQHNDSNVLILGADYVKAKDIKKILQAWLNAEFEGGRHQRRLKQIEKYSYKH</sequence>
<dbReference type="PANTHER" id="PTHR30345">
    <property type="entry name" value="RIBOSE-5-PHOSPHATE ISOMERASE B"/>
    <property type="match status" value="1"/>
</dbReference>
<protein>
    <submittedName>
        <fullName evidence="4">Ribose 5-phosphate isomerase B</fullName>
    </submittedName>
</protein>
<proteinExistence type="inferred from homology"/>
<comment type="caution">
    <text evidence="4">The sequence shown here is derived from an EMBL/GenBank/DDBJ whole genome shotgun (WGS) entry which is preliminary data.</text>
</comment>
<dbReference type="AlphaFoldDB" id="A0A2H0LZJ1"/>
<dbReference type="NCBIfam" id="TIGR01120">
    <property type="entry name" value="rpiB"/>
    <property type="match status" value="1"/>
</dbReference>
<comment type="similarity">
    <text evidence="1">Belongs to the LacAB/RpiB family.</text>
</comment>
<dbReference type="Proteomes" id="UP000229641">
    <property type="component" value="Unassembled WGS sequence"/>
</dbReference>
<dbReference type="InterPro" id="IPR036569">
    <property type="entry name" value="RpiB_LacA_LacB_sf"/>
</dbReference>
<dbReference type="PIRSF" id="PIRSF005384">
    <property type="entry name" value="RpiB_LacA_B"/>
    <property type="match status" value="1"/>
</dbReference>
<reference evidence="4 5" key="1">
    <citation type="submission" date="2017-09" db="EMBL/GenBank/DDBJ databases">
        <title>Depth-based differentiation of microbial function through sediment-hosted aquifers and enrichment of novel symbionts in the deep terrestrial subsurface.</title>
        <authorList>
            <person name="Probst A.J."/>
            <person name="Ladd B."/>
            <person name="Jarett J.K."/>
            <person name="Geller-Mcgrath D.E."/>
            <person name="Sieber C.M."/>
            <person name="Emerson J.B."/>
            <person name="Anantharaman K."/>
            <person name="Thomas B.C."/>
            <person name="Malmstrom R."/>
            <person name="Stieglmeier M."/>
            <person name="Klingl A."/>
            <person name="Woyke T."/>
            <person name="Ryan C.M."/>
            <person name="Banfield J.F."/>
        </authorList>
    </citation>
    <scope>NUCLEOTIDE SEQUENCE [LARGE SCALE GENOMIC DNA]</scope>
    <source>
        <strain evidence="4">CG11_big_fil_rev_8_21_14_0_20_42_13</strain>
    </source>
</reference>
<evidence type="ECO:0000256" key="1">
    <source>
        <dbReference type="ARBA" id="ARBA00008754"/>
    </source>
</evidence>
<dbReference type="Pfam" id="PF02502">
    <property type="entry name" value="LacAB_rpiB"/>
    <property type="match status" value="1"/>
</dbReference>
<evidence type="ECO:0000313" key="5">
    <source>
        <dbReference type="Proteomes" id="UP000229641"/>
    </source>
</evidence>
<dbReference type="InterPro" id="IPR004785">
    <property type="entry name" value="RpiB"/>
</dbReference>
<evidence type="ECO:0000313" key="4">
    <source>
        <dbReference type="EMBL" id="PIQ89843.1"/>
    </source>
</evidence>
<dbReference type="NCBIfam" id="NF004051">
    <property type="entry name" value="PRK05571.1"/>
    <property type="match status" value="1"/>
</dbReference>
<evidence type="ECO:0000256" key="3">
    <source>
        <dbReference type="PIRSR" id="PIRSR005384-1"/>
    </source>
</evidence>
<accession>A0A2H0LZJ1</accession>
<dbReference type="NCBIfam" id="TIGR00689">
    <property type="entry name" value="rpiB_lacA_lacB"/>
    <property type="match status" value="1"/>
</dbReference>
<name>A0A2H0LZJ1_9BACT</name>
<keyword evidence="2 4" id="KW-0413">Isomerase</keyword>